<proteinExistence type="predicted"/>
<feature type="region of interest" description="Disordered" evidence="1">
    <location>
        <begin position="1"/>
        <end position="25"/>
    </location>
</feature>
<feature type="compositionally biased region" description="Low complexity" evidence="1">
    <location>
        <begin position="1"/>
        <end position="23"/>
    </location>
</feature>
<name>A0A919P1M3_9CELL</name>
<protein>
    <submittedName>
        <fullName evidence="3">CHAT domain-containing protein</fullName>
    </submittedName>
</protein>
<dbReference type="InterPro" id="IPR011990">
    <property type="entry name" value="TPR-like_helical_dom_sf"/>
</dbReference>
<dbReference type="Pfam" id="PF12770">
    <property type="entry name" value="CHAT"/>
    <property type="match status" value="1"/>
</dbReference>
<organism evidence="3 4">
    <name type="scientific">Cellulomonas chitinilytica</name>
    <dbReference type="NCBI Taxonomy" id="398759"/>
    <lineage>
        <taxon>Bacteria</taxon>
        <taxon>Bacillati</taxon>
        <taxon>Actinomycetota</taxon>
        <taxon>Actinomycetes</taxon>
        <taxon>Micrococcales</taxon>
        <taxon>Cellulomonadaceae</taxon>
        <taxon>Cellulomonas</taxon>
    </lineage>
</organism>
<sequence length="901" mass="94286">MGDMAAATRTAVRADVRSASAAGRGDDLRARAEEALRLAGVDPGAATPLASHVAEQARLARDWATVCVAERAAGVAAMQQSRLDVAVERLRAAVAAGRRAGEPTRTGEARMSLAGALLLTGHPGRSLREIDQACAELSGLAAARARVQRAAILQDMGRLDAALDDLRHALRVIRRAGDAQWATRALSNRGLLLVSRRELVAARRDLTEAAALCEAHGLAVAGALVEHNLAWVDAQAGDVPSALDHLDRTTVLFEALGLPLGSVLTDHAELLLSVRLVDEARELAEAAVAANTRDGRERHLPESRLLLSTVALVQSDLDAALDAALTARREFVHLQRREWATLADFASLQALTAADRPVTSARCRRVADALEHAGWIVPALEARLLAGRVEMSAGRTTAARRDFARAGRARHTGPADARARAWLGEALLREAEGRRPAALSALRAGLRVLEDHRATMGATELRAHVSTHRGEIAGTGLRMALEARDPRSALGWSEWTKATATLRRDARPSSDPVLAQLLADLRSTTESIGEDREAGQPTGTLVARQVALERRIRDHCRHASGGDATVRPPTVEALAGLLGDHALVAYLEVAGHMHAVTVVDGRPRLHHLGPAERIRHSVERASFALRRMARGDARPASVEAAGALLAQSCAAIGADVLAPLATAVGDRPLVVVPVGWLQSVPWSALPECADRPVSVSPSATHWHAAASRPASTGGRRAVVAGPGLDGALAEARDIASLHPTAALLVGEDATADAVSRAMDGAALVHVAGHGRLRADNPQFSALMLTDGPFTVYDLERIATAPRHVVLAACETATTAVVAGGEIMGLSAALLAGGTATLVAPVMAIPDIATASLMASYHRELVGGHPPASALRRAQSRTASADPAAAAVAASFVQVGYGGPEN</sequence>
<feature type="domain" description="CHAT" evidence="2">
    <location>
        <begin position="656"/>
        <end position="881"/>
    </location>
</feature>
<dbReference type="AlphaFoldDB" id="A0A919P1M3"/>
<dbReference type="Proteomes" id="UP000632740">
    <property type="component" value="Unassembled WGS sequence"/>
</dbReference>
<keyword evidence="4" id="KW-1185">Reference proteome</keyword>
<dbReference type="SUPFAM" id="SSF48452">
    <property type="entry name" value="TPR-like"/>
    <property type="match status" value="1"/>
</dbReference>
<evidence type="ECO:0000313" key="3">
    <source>
        <dbReference type="EMBL" id="GIG20203.1"/>
    </source>
</evidence>
<reference evidence="3" key="1">
    <citation type="submission" date="2021-01" db="EMBL/GenBank/DDBJ databases">
        <title>Whole genome shotgun sequence of Cellulomonas chitinilytica NBRC 110799.</title>
        <authorList>
            <person name="Komaki H."/>
            <person name="Tamura T."/>
        </authorList>
    </citation>
    <scope>NUCLEOTIDE SEQUENCE</scope>
    <source>
        <strain evidence="3">NBRC 110799</strain>
    </source>
</reference>
<dbReference type="Gene3D" id="1.25.40.10">
    <property type="entry name" value="Tetratricopeptide repeat domain"/>
    <property type="match status" value="1"/>
</dbReference>
<dbReference type="SMART" id="SM00028">
    <property type="entry name" value="TPR"/>
    <property type="match status" value="3"/>
</dbReference>
<evidence type="ECO:0000256" key="1">
    <source>
        <dbReference type="SAM" id="MobiDB-lite"/>
    </source>
</evidence>
<dbReference type="PANTHER" id="PTHR10098">
    <property type="entry name" value="RAPSYN-RELATED"/>
    <property type="match status" value="1"/>
</dbReference>
<evidence type="ECO:0000259" key="2">
    <source>
        <dbReference type="Pfam" id="PF12770"/>
    </source>
</evidence>
<dbReference type="EMBL" id="BONK01000003">
    <property type="protein sequence ID" value="GIG20203.1"/>
    <property type="molecule type" value="Genomic_DNA"/>
</dbReference>
<accession>A0A919P1M3</accession>
<dbReference type="PANTHER" id="PTHR10098:SF108">
    <property type="entry name" value="TETRATRICOPEPTIDE REPEAT PROTEIN 28"/>
    <property type="match status" value="1"/>
</dbReference>
<gene>
    <name evidence="3" type="ORF">Cch01nite_09270</name>
</gene>
<dbReference type="InterPro" id="IPR024983">
    <property type="entry name" value="CHAT_dom"/>
</dbReference>
<comment type="caution">
    <text evidence="3">The sequence shown here is derived from an EMBL/GenBank/DDBJ whole genome shotgun (WGS) entry which is preliminary data.</text>
</comment>
<dbReference type="InterPro" id="IPR019734">
    <property type="entry name" value="TPR_rpt"/>
</dbReference>
<evidence type="ECO:0000313" key="4">
    <source>
        <dbReference type="Proteomes" id="UP000632740"/>
    </source>
</evidence>